<comment type="caution">
    <text evidence="2">The sequence shown here is derived from an EMBL/GenBank/DDBJ whole genome shotgun (WGS) entry which is preliminary data.</text>
</comment>
<reference evidence="3" key="1">
    <citation type="journal article" date="2019" name="Int. J. Syst. Evol. Microbiol.">
        <title>The Global Catalogue of Microorganisms (GCM) 10K type strain sequencing project: providing services to taxonomists for standard genome sequencing and annotation.</title>
        <authorList>
            <consortium name="The Broad Institute Genomics Platform"/>
            <consortium name="The Broad Institute Genome Sequencing Center for Infectious Disease"/>
            <person name="Wu L."/>
            <person name="Ma J."/>
        </authorList>
    </citation>
    <scope>NUCLEOTIDE SEQUENCE [LARGE SCALE GENOMIC DNA]</scope>
    <source>
        <strain evidence="3">NBRC 105830</strain>
    </source>
</reference>
<protein>
    <submittedName>
        <fullName evidence="2">Uncharacterized protein</fullName>
    </submittedName>
</protein>
<dbReference type="EMBL" id="BSUJ01000001">
    <property type="protein sequence ID" value="GMA20037.1"/>
    <property type="molecule type" value="Genomic_DNA"/>
</dbReference>
<keyword evidence="3" id="KW-1185">Reference proteome</keyword>
<dbReference type="Proteomes" id="UP001157109">
    <property type="component" value="Unassembled WGS sequence"/>
</dbReference>
<evidence type="ECO:0000256" key="1">
    <source>
        <dbReference type="SAM" id="MobiDB-lite"/>
    </source>
</evidence>
<gene>
    <name evidence="2" type="ORF">GCM10025862_20580</name>
</gene>
<feature type="compositionally biased region" description="Basic and acidic residues" evidence="1">
    <location>
        <begin position="77"/>
        <end position="99"/>
    </location>
</feature>
<sequence>MTMRCGAESGSGRTLVVVVVVLRDVVPVVGSDEGLAAVLADMLLVSLGAVRVDTVPRDPRGRCRRTGTPEGQDEGDPERRPRPGGDPGHARDAARRPTA</sequence>
<proteinExistence type="predicted"/>
<feature type="region of interest" description="Disordered" evidence="1">
    <location>
        <begin position="54"/>
        <end position="99"/>
    </location>
</feature>
<accession>A0ABQ6HNX3</accession>
<organism evidence="2 3">
    <name type="scientific">Arsenicicoccus piscis</name>
    <dbReference type="NCBI Taxonomy" id="673954"/>
    <lineage>
        <taxon>Bacteria</taxon>
        <taxon>Bacillati</taxon>
        <taxon>Actinomycetota</taxon>
        <taxon>Actinomycetes</taxon>
        <taxon>Micrococcales</taxon>
        <taxon>Intrasporangiaceae</taxon>
        <taxon>Arsenicicoccus</taxon>
    </lineage>
</organism>
<name>A0ABQ6HNX3_9MICO</name>
<evidence type="ECO:0000313" key="2">
    <source>
        <dbReference type="EMBL" id="GMA20037.1"/>
    </source>
</evidence>
<evidence type="ECO:0000313" key="3">
    <source>
        <dbReference type="Proteomes" id="UP001157109"/>
    </source>
</evidence>